<feature type="region of interest" description="Disordered" evidence="1">
    <location>
        <begin position="75"/>
        <end position="97"/>
    </location>
</feature>
<evidence type="ECO:0000313" key="2">
    <source>
        <dbReference type="EMBL" id="KAL3779188.1"/>
    </source>
</evidence>
<dbReference type="EMBL" id="JABMIG020000401">
    <property type="protein sequence ID" value="KAL3779188.1"/>
    <property type="molecule type" value="Genomic_DNA"/>
</dbReference>
<keyword evidence="3" id="KW-1185">Reference proteome</keyword>
<comment type="caution">
    <text evidence="2">The sequence shown here is derived from an EMBL/GenBank/DDBJ whole genome shotgun (WGS) entry which is preliminary data.</text>
</comment>
<organism evidence="2 3">
    <name type="scientific">Cyclotella cryptica</name>
    <dbReference type="NCBI Taxonomy" id="29204"/>
    <lineage>
        <taxon>Eukaryota</taxon>
        <taxon>Sar</taxon>
        <taxon>Stramenopiles</taxon>
        <taxon>Ochrophyta</taxon>
        <taxon>Bacillariophyta</taxon>
        <taxon>Coscinodiscophyceae</taxon>
        <taxon>Thalassiosirophycidae</taxon>
        <taxon>Stephanodiscales</taxon>
        <taxon>Stephanodiscaceae</taxon>
        <taxon>Cyclotella</taxon>
    </lineage>
</organism>
<dbReference type="AlphaFoldDB" id="A0ABD3NTW4"/>
<dbReference type="Proteomes" id="UP001516023">
    <property type="component" value="Unassembled WGS sequence"/>
</dbReference>
<accession>A0ABD3NTW4</accession>
<gene>
    <name evidence="2" type="ORF">HJC23_008059</name>
</gene>
<reference evidence="2 3" key="1">
    <citation type="journal article" date="2020" name="G3 (Bethesda)">
        <title>Improved Reference Genome for Cyclotella cryptica CCMP332, a Model for Cell Wall Morphogenesis, Salinity Adaptation, and Lipid Production in Diatoms (Bacillariophyta).</title>
        <authorList>
            <person name="Roberts W.R."/>
            <person name="Downey K.M."/>
            <person name="Ruck E.C."/>
            <person name="Traller J.C."/>
            <person name="Alverson A.J."/>
        </authorList>
    </citation>
    <scope>NUCLEOTIDE SEQUENCE [LARGE SCALE GENOMIC DNA]</scope>
    <source>
        <strain evidence="2 3">CCMP332</strain>
    </source>
</reference>
<proteinExistence type="predicted"/>
<sequence length="162" mass="17617">MLYNGEPPKERLLTSRCQAVAAFQCGKSKTIRSHNHIFPSVKRAPVTGLELRHSPFRDKRNHPPEVSFARAINSSLQTSTSSSQSRDDVSSSSPCNENNSRIAKLLGNEWGSNGAQLVLPLEVLVTADVSTKQTAITTNNKAVQMAWPGGKPTGSIEFISQN</sequence>
<protein>
    <submittedName>
        <fullName evidence="2">Uncharacterized protein</fullName>
    </submittedName>
</protein>
<evidence type="ECO:0000313" key="3">
    <source>
        <dbReference type="Proteomes" id="UP001516023"/>
    </source>
</evidence>
<feature type="compositionally biased region" description="Low complexity" evidence="1">
    <location>
        <begin position="75"/>
        <end position="84"/>
    </location>
</feature>
<name>A0ABD3NTW4_9STRA</name>
<evidence type="ECO:0000256" key="1">
    <source>
        <dbReference type="SAM" id="MobiDB-lite"/>
    </source>
</evidence>